<keyword evidence="2" id="KW-0521">NADP</keyword>
<protein>
    <submittedName>
        <fullName evidence="5">Uncharacterized protein</fullName>
    </submittedName>
</protein>
<accession>A0A9P5Q2L7</accession>
<keyword evidence="6" id="KW-1185">Reference proteome</keyword>
<organism evidence="5 6">
    <name type="scientific">Rhodocollybia butyracea</name>
    <dbReference type="NCBI Taxonomy" id="206335"/>
    <lineage>
        <taxon>Eukaryota</taxon>
        <taxon>Fungi</taxon>
        <taxon>Dikarya</taxon>
        <taxon>Basidiomycota</taxon>
        <taxon>Agaricomycotina</taxon>
        <taxon>Agaricomycetes</taxon>
        <taxon>Agaricomycetidae</taxon>
        <taxon>Agaricales</taxon>
        <taxon>Marasmiineae</taxon>
        <taxon>Omphalotaceae</taxon>
        <taxon>Rhodocollybia</taxon>
    </lineage>
</organism>
<reference evidence="5" key="1">
    <citation type="submission" date="2020-11" db="EMBL/GenBank/DDBJ databases">
        <authorList>
            <consortium name="DOE Joint Genome Institute"/>
            <person name="Ahrendt S."/>
            <person name="Riley R."/>
            <person name="Andreopoulos W."/>
            <person name="Labutti K."/>
            <person name="Pangilinan J."/>
            <person name="Ruiz-Duenas F.J."/>
            <person name="Barrasa J.M."/>
            <person name="Sanchez-Garcia M."/>
            <person name="Camarero S."/>
            <person name="Miyauchi S."/>
            <person name="Serrano A."/>
            <person name="Linde D."/>
            <person name="Babiker R."/>
            <person name="Drula E."/>
            <person name="Ayuso-Fernandez I."/>
            <person name="Pacheco R."/>
            <person name="Padilla G."/>
            <person name="Ferreira P."/>
            <person name="Barriuso J."/>
            <person name="Kellner H."/>
            <person name="Castanera R."/>
            <person name="Alfaro M."/>
            <person name="Ramirez L."/>
            <person name="Pisabarro A.G."/>
            <person name="Kuo A."/>
            <person name="Tritt A."/>
            <person name="Lipzen A."/>
            <person name="He G."/>
            <person name="Yan M."/>
            <person name="Ng V."/>
            <person name="Cullen D."/>
            <person name="Martin F."/>
            <person name="Rosso M.-N."/>
            <person name="Henrissat B."/>
            <person name="Hibbett D."/>
            <person name="Martinez A.T."/>
            <person name="Grigoriev I.V."/>
        </authorList>
    </citation>
    <scope>NUCLEOTIDE SEQUENCE</scope>
    <source>
        <strain evidence="5">AH 40177</strain>
    </source>
</reference>
<dbReference type="EMBL" id="JADNRY010000005">
    <property type="protein sequence ID" value="KAF9076971.1"/>
    <property type="molecule type" value="Genomic_DNA"/>
</dbReference>
<dbReference type="InterPro" id="IPR002347">
    <property type="entry name" value="SDR_fam"/>
</dbReference>
<keyword evidence="3" id="KW-0560">Oxidoreductase</keyword>
<dbReference type="PROSITE" id="PS00061">
    <property type="entry name" value="ADH_SHORT"/>
    <property type="match status" value="1"/>
</dbReference>
<evidence type="ECO:0000313" key="5">
    <source>
        <dbReference type="EMBL" id="KAF9076971.1"/>
    </source>
</evidence>
<dbReference type="SUPFAM" id="SSF51735">
    <property type="entry name" value="NAD(P)-binding Rossmann-fold domains"/>
    <property type="match status" value="1"/>
</dbReference>
<dbReference type="PRINTS" id="PR00080">
    <property type="entry name" value="SDRFAMILY"/>
</dbReference>
<dbReference type="AlphaFoldDB" id="A0A9P5Q2L7"/>
<dbReference type="InterPro" id="IPR020904">
    <property type="entry name" value="Sc_DH/Rdtase_CS"/>
</dbReference>
<evidence type="ECO:0000256" key="2">
    <source>
        <dbReference type="ARBA" id="ARBA00022857"/>
    </source>
</evidence>
<dbReference type="Proteomes" id="UP000772434">
    <property type="component" value="Unassembled WGS sequence"/>
</dbReference>
<evidence type="ECO:0000256" key="1">
    <source>
        <dbReference type="ARBA" id="ARBA00006484"/>
    </source>
</evidence>
<dbReference type="CDD" id="cd05374">
    <property type="entry name" value="17beta-HSD-like_SDR_c"/>
    <property type="match status" value="1"/>
</dbReference>
<sequence>MSSEESPVILITGCSTGFGRSLAQNALIRGLRVIATARRLSAITDLGDKGAQIFTLDVTDTPQEIKLFAEKAINAFGQVDILVNNAGWLLGGAIEESTPEEVKSQFDTNLFSIINITNAFMPHLRARKTGTIVNVSSVGSYSTLTGGGMYNASKAALECLTETWAFELSPFNIRAMSVNLGAFRTSVASAPNTKPPMNAIDDYELTHYYYNLFREGSGKETGDPDKGANKVLDVVMLKTDKALPVRFALGDDAVALIKRRLKRRLEELDEWESFGVGTNIDGTKYEEVAWFE</sequence>
<evidence type="ECO:0000256" key="3">
    <source>
        <dbReference type="ARBA" id="ARBA00023002"/>
    </source>
</evidence>
<dbReference type="PRINTS" id="PR00081">
    <property type="entry name" value="GDHRDH"/>
</dbReference>
<comment type="caution">
    <text evidence="5">The sequence shown here is derived from an EMBL/GenBank/DDBJ whole genome shotgun (WGS) entry which is preliminary data.</text>
</comment>
<name>A0A9P5Q2L7_9AGAR</name>
<comment type="similarity">
    <text evidence="1 4">Belongs to the short-chain dehydrogenases/reductases (SDR) family.</text>
</comment>
<dbReference type="InterPro" id="IPR051911">
    <property type="entry name" value="SDR_oxidoreductase"/>
</dbReference>
<gene>
    <name evidence="5" type="ORF">BDP27DRAFT_1379840</name>
</gene>
<dbReference type="Gene3D" id="3.40.50.720">
    <property type="entry name" value="NAD(P)-binding Rossmann-like Domain"/>
    <property type="match status" value="1"/>
</dbReference>
<dbReference type="GO" id="GO:0016491">
    <property type="term" value="F:oxidoreductase activity"/>
    <property type="evidence" value="ECO:0007669"/>
    <property type="project" value="UniProtKB-KW"/>
</dbReference>
<proteinExistence type="inferred from homology"/>
<evidence type="ECO:0000256" key="4">
    <source>
        <dbReference type="RuleBase" id="RU000363"/>
    </source>
</evidence>
<dbReference type="InterPro" id="IPR036291">
    <property type="entry name" value="NAD(P)-bd_dom_sf"/>
</dbReference>
<dbReference type="PANTHER" id="PTHR43976:SF16">
    <property type="entry name" value="SHORT-CHAIN DEHYDROGENASE_REDUCTASE FAMILY PROTEIN"/>
    <property type="match status" value="1"/>
</dbReference>
<dbReference type="PANTHER" id="PTHR43976">
    <property type="entry name" value="SHORT CHAIN DEHYDROGENASE"/>
    <property type="match status" value="1"/>
</dbReference>
<evidence type="ECO:0000313" key="6">
    <source>
        <dbReference type="Proteomes" id="UP000772434"/>
    </source>
</evidence>
<dbReference type="Pfam" id="PF00106">
    <property type="entry name" value="adh_short"/>
    <property type="match status" value="1"/>
</dbReference>
<dbReference type="OrthoDB" id="1274115at2759"/>